<dbReference type="HAMAP" id="MF_00173">
    <property type="entry name" value="Arg_repressor"/>
    <property type="match status" value="1"/>
</dbReference>
<keyword evidence="7 9" id="KW-0238">DNA-binding</keyword>
<evidence type="ECO:0000256" key="7">
    <source>
        <dbReference type="ARBA" id="ARBA00023125"/>
    </source>
</evidence>
<proteinExistence type="inferred from homology"/>
<dbReference type="SUPFAM" id="SSF55252">
    <property type="entry name" value="C-terminal domain of arginine repressor"/>
    <property type="match status" value="1"/>
</dbReference>
<evidence type="ECO:0000256" key="5">
    <source>
        <dbReference type="ARBA" id="ARBA00022490"/>
    </source>
</evidence>
<keyword evidence="13" id="KW-1185">Reference proteome</keyword>
<dbReference type="InterPro" id="IPR036388">
    <property type="entry name" value="WH-like_DNA-bd_sf"/>
</dbReference>
<dbReference type="InterPro" id="IPR020899">
    <property type="entry name" value="Arg_repress_C"/>
</dbReference>
<evidence type="ECO:0000256" key="2">
    <source>
        <dbReference type="ARBA" id="ARBA00005040"/>
    </source>
</evidence>
<name>A0ABX8B779_9BACT</name>
<feature type="domain" description="Arginine repressor DNA-binding" evidence="10">
    <location>
        <begin position="1"/>
        <end position="62"/>
    </location>
</feature>
<dbReference type="SUPFAM" id="SSF46785">
    <property type="entry name" value="Winged helix' DNA-binding domain"/>
    <property type="match status" value="1"/>
</dbReference>
<dbReference type="InterPro" id="IPR036251">
    <property type="entry name" value="Arg_repress_C_sf"/>
</dbReference>
<comment type="similarity">
    <text evidence="3 9">Belongs to the ArgR family.</text>
</comment>
<dbReference type="Gene3D" id="3.30.1360.40">
    <property type="match status" value="1"/>
</dbReference>
<gene>
    <name evidence="9" type="primary">argR</name>
    <name evidence="12" type="ORF">J8C05_11470</name>
</gene>
<dbReference type="RefSeq" id="WP_211423679.1">
    <property type="nucleotide sequence ID" value="NZ_CP072643.1"/>
</dbReference>
<dbReference type="PANTHER" id="PTHR34471">
    <property type="entry name" value="ARGININE REPRESSOR"/>
    <property type="match status" value="1"/>
</dbReference>
<dbReference type="PRINTS" id="PR01467">
    <property type="entry name" value="ARGREPRESSOR"/>
</dbReference>
<comment type="pathway">
    <text evidence="2 9">Amino-acid biosynthesis; L-arginine biosynthesis [regulation].</text>
</comment>
<evidence type="ECO:0000256" key="4">
    <source>
        <dbReference type="ARBA" id="ARBA00021148"/>
    </source>
</evidence>
<evidence type="ECO:0000313" key="13">
    <source>
        <dbReference type="Proteomes" id="UP000677668"/>
    </source>
</evidence>
<evidence type="ECO:0000259" key="11">
    <source>
        <dbReference type="Pfam" id="PF02863"/>
    </source>
</evidence>
<dbReference type="Pfam" id="PF02863">
    <property type="entry name" value="Arg_repressor_C"/>
    <property type="match status" value="1"/>
</dbReference>
<dbReference type="InterPro" id="IPR036390">
    <property type="entry name" value="WH_DNA-bd_sf"/>
</dbReference>
<comment type="function">
    <text evidence="9">Regulates arginine biosynthesis genes.</text>
</comment>
<reference evidence="12 13" key="1">
    <citation type="submission" date="2021-03" db="EMBL/GenBank/DDBJ databases">
        <title>Genomic and phenotypic characterization of Chloracidobacterium isolates provides evidence for multiple species.</title>
        <authorList>
            <person name="Saini M.K."/>
            <person name="Costas A.M.G."/>
            <person name="Tank M."/>
            <person name="Bryant D.A."/>
        </authorList>
    </citation>
    <scope>NUCLEOTIDE SEQUENCE [LARGE SCALE GENOMIC DNA]</scope>
    <source>
        <strain evidence="12 13">N</strain>
    </source>
</reference>
<organism evidence="12 13">
    <name type="scientific">Chloracidobacterium sp. N</name>
    <dbReference type="NCBI Taxonomy" id="2821540"/>
    <lineage>
        <taxon>Bacteria</taxon>
        <taxon>Pseudomonadati</taxon>
        <taxon>Acidobacteriota</taxon>
        <taxon>Terriglobia</taxon>
        <taxon>Terriglobales</taxon>
        <taxon>Acidobacteriaceae</taxon>
        <taxon>Chloracidobacterium</taxon>
        <taxon>Chloracidobacterium aggregatum</taxon>
    </lineage>
</organism>
<evidence type="ECO:0000256" key="8">
    <source>
        <dbReference type="ARBA" id="ARBA00023163"/>
    </source>
</evidence>
<evidence type="ECO:0000256" key="9">
    <source>
        <dbReference type="HAMAP-Rule" id="MF_00173"/>
    </source>
</evidence>
<accession>A0ABX8B779</accession>
<keyword evidence="9" id="KW-0028">Amino-acid biosynthesis</keyword>
<evidence type="ECO:0000256" key="1">
    <source>
        <dbReference type="ARBA" id="ARBA00004496"/>
    </source>
</evidence>
<evidence type="ECO:0000256" key="3">
    <source>
        <dbReference type="ARBA" id="ARBA00008316"/>
    </source>
</evidence>
<feature type="domain" description="Arginine repressor C-terminal" evidence="11">
    <location>
        <begin position="79"/>
        <end position="143"/>
    </location>
</feature>
<dbReference type="EMBL" id="CP072643">
    <property type="protein sequence ID" value="QUV95456.1"/>
    <property type="molecule type" value="Genomic_DNA"/>
</dbReference>
<dbReference type="Pfam" id="PF01316">
    <property type="entry name" value="Arg_repressor"/>
    <property type="match status" value="1"/>
</dbReference>
<comment type="subcellular location">
    <subcellularLocation>
        <location evidence="1 9">Cytoplasm</location>
    </subcellularLocation>
</comment>
<keyword evidence="9" id="KW-0678">Repressor</keyword>
<dbReference type="InterPro" id="IPR020900">
    <property type="entry name" value="Arg_repress_DNA-bd"/>
</dbReference>
<protein>
    <recommendedName>
        <fullName evidence="4 9">Arginine repressor</fullName>
    </recommendedName>
</protein>
<keyword evidence="6 9" id="KW-0805">Transcription regulation</keyword>
<keyword evidence="5 9" id="KW-0963">Cytoplasm</keyword>
<keyword evidence="9" id="KW-0055">Arginine biosynthesis</keyword>
<dbReference type="PANTHER" id="PTHR34471:SF1">
    <property type="entry name" value="ARGININE REPRESSOR"/>
    <property type="match status" value="1"/>
</dbReference>
<evidence type="ECO:0000256" key="6">
    <source>
        <dbReference type="ARBA" id="ARBA00023015"/>
    </source>
</evidence>
<dbReference type="Proteomes" id="UP000677668">
    <property type="component" value="Chromosome 2"/>
</dbReference>
<dbReference type="Gene3D" id="1.10.10.10">
    <property type="entry name" value="Winged helix-like DNA-binding domain superfamily/Winged helix DNA-binding domain"/>
    <property type="match status" value="1"/>
</dbReference>
<dbReference type="InterPro" id="IPR001669">
    <property type="entry name" value="Arg_repress"/>
</dbReference>
<evidence type="ECO:0000259" key="10">
    <source>
        <dbReference type="Pfam" id="PF01316"/>
    </source>
</evidence>
<sequence length="169" mass="17924">MDKSARQQALLEVIHQERLSTQAELCAALAARYGITCDQGTISRDIKELGIVRLTDASGSYYGRLAGSLPSSNEAFLLSRLVRRVADAGNLVVVHTDAANAHPVAEALDRLAFPEVVGTVAGDNTVLVVVKTAGKARRVVERIVAIAGLDSGPHNGNKRERKKGGKSAK</sequence>
<keyword evidence="8 9" id="KW-0804">Transcription</keyword>
<evidence type="ECO:0000313" key="12">
    <source>
        <dbReference type="EMBL" id="QUV95456.1"/>
    </source>
</evidence>